<comment type="caution">
    <text evidence="2">The sequence shown here is derived from an EMBL/GenBank/DDBJ whole genome shotgun (WGS) entry which is preliminary data.</text>
</comment>
<feature type="transmembrane region" description="Helical" evidence="1">
    <location>
        <begin position="6"/>
        <end position="30"/>
    </location>
</feature>
<organism evidence="2 3">
    <name type="scientific">Glaciecola siphonariae</name>
    <dbReference type="NCBI Taxonomy" id="521012"/>
    <lineage>
        <taxon>Bacteria</taxon>
        <taxon>Pseudomonadati</taxon>
        <taxon>Pseudomonadota</taxon>
        <taxon>Gammaproteobacteria</taxon>
        <taxon>Alteromonadales</taxon>
        <taxon>Alteromonadaceae</taxon>
        <taxon>Glaciecola</taxon>
    </lineage>
</organism>
<sequence length="63" mass="6911">MLEILNLFKFALLLIAFVLGISCIVMAIISDKSGQEALQERIEYGFMGVSGLVITLLMVYAIS</sequence>
<keyword evidence="3" id="KW-1185">Reference proteome</keyword>
<keyword evidence="1" id="KW-0472">Membrane</keyword>
<name>A0ABV9LZE5_9ALTE</name>
<dbReference type="Proteomes" id="UP001595897">
    <property type="component" value="Unassembled WGS sequence"/>
</dbReference>
<gene>
    <name evidence="2" type="ORF">ACFO4O_16205</name>
</gene>
<feature type="transmembrane region" description="Helical" evidence="1">
    <location>
        <begin position="42"/>
        <end position="62"/>
    </location>
</feature>
<proteinExistence type="predicted"/>
<dbReference type="RefSeq" id="WP_382410421.1">
    <property type="nucleotide sequence ID" value="NZ_JBHSGU010000019.1"/>
</dbReference>
<keyword evidence="1" id="KW-0812">Transmembrane</keyword>
<protein>
    <submittedName>
        <fullName evidence="2">Uncharacterized protein</fullName>
    </submittedName>
</protein>
<evidence type="ECO:0000313" key="2">
    <source>
        <dbReference type="EMBL" id="MFC4701700.1"/>
    </source>
</evidence>
<reference evidence="3" key="1">
    <citation type="journal article" date="2019" name="Int. J. Syst. Evol. Microbiol.">
        <title>The Global Catalogue of Microorganisms (GCM) 10K type strain sequencing project: providing services to taxonomists for standard genome sequencing and annotation.</title>
        <authorList>
            <consortium name="The Broad Institute Genomics Platform"/>
            <consortium name="The Broad Institute Genome Sequencing Center for Infectious Disease"/>
            <person name="Wu L."/>
            <person name="Ma J."/>
        </authorList>
    </citation>
    <scope>NUCLEOTIDE SEQUENCE [LARGE SCALE GENOMIC DNA]</scope>
    <source>
        <strain evidence="3">KACC 12507</strain>
    </source>
</reference>
<dbReference type="EMBL" id="JBHSGU010000019">
    <property type="protein sequence ID" value="MFC4701700.1"/>
    <property type="molecule type" value="Genomic_DNA"/>
</dbReference>
<keyword evidence="1" id="KW-1133">Transmembrane helix</keyword>
<accession>A0ABV9LZE5</accession>
<evidence type="ECO:0000313" key="3">
    <source>
        <dbReference type="Proteomes" id="UP001595897"/>
    </source>
</evidence>
<evidence type="ECO:0000256" key="1">
    <source>
        <dbReference type="SAM" id="Phobius"/>
    </source>
</evidence>